<evidence type="ECO:0000313" key="2">
    <source>
        <dbReference type="Proteomes" id="UP001501207"/>
    </source>
</evidence>
<name>A0ABP8G269_9BACT</name>
<protein>
    <recommendedName>
        <fullName evidence="3">PASTA domain-containing protein</fullName>
    </recommendedName>
</protein>
<proteinExistence type="predicted"/>
<evidence type="ECO:0008006" key="3">
    <source>
        <dbReference type="Google" id="ProtNLM"/>
    </source>
</evidence>
<dbReference type="EMBL" id="BAABFN010000007">
    <property type="protein sequence ID" value="GAA4315734.1"/>
    <property type="molecule type" value="Genomic_DNA"/>
</dbReference>
<comment type="caution">
    <text evidence="1">The sequence shown here is derived from an EMBL/GenBank/DDBJ whole genome shotgun (WGS) entry which is preliminary data.</text>
</comment>
<sequence>MLIKIGYGLYAKTKVSTLTGVRLPAAPLPSLAKDALKRLGVKVGPTRAELDYQAGRSNQVPTGRLIGVKKRISRKIGFKEVTIYYELVPR</sequence>
<gene>
    <name evidence="1" type="ORF">GCM10023143_27270</name>
</gene>
<dbReference type="Proteomes" id="UP001501207">
    <property type="component" value="Unassembled WGS sequence"/>
</dbReference>
<evidence type="ECO:0000313" key="1">
    <source>
        <dbReference type="EMBL" id="GAA4315734.1"/>
    </source>
</evidence>
<accession>A0ABP8G269</accession>
<keyword evidence="2" id="KW-1185">Reference proteome</keyword>
<reference evidence="2" key="1">
    <citation type="journal article" date="2019" name="Int. J. Syst. Evol. Microbiol.">
        <title>The Global Catalogue of Microorganisms (GCM) 10K type strain sequencing project: providing services to taxonomists for standard genome sequencing and annotation.</title>
        <authorList>
            <consortium name="The Broad Institute Genomics Platform"/>
            <consortium name="The Broad Institute Genome Sequencing Center for Infectious Disease"/>
            <person name="Wu L."/>
            <person name="Ma J."/>
        </authorList>
    </citation>
    <scope>NUCLEOTIDE SEQUENCE [LARGE SCALE GENOMIC DNA]</scope>
    <source>
        <strain evidence="2">JCM 17664</strain>
    </source>
</reference>
<organism evidence="1 2">
    <name type="scientific">Compostibacter hankyongensis</name>
    <dbReference type="NCBI Taxonomy" id="1007089"/>
    <lineage>
        <taxon>Bacteria</taxon>
        <taxon>Pseudomonadati</taxon>
        <taxon>Bacteroidota</taxon>
        <taxon>Chitinophagia</taxon>
        <taxon>Chitinophagales</taxon>
        <taxon>Chitinophagaceae</taxon>
        <taxon>Compostibacter</taxon>
    </lineage>
</organism>